<proteinExistence type="predicted"/>
<dbReference type="SUPFAM" id="SSF46689">
    <property type="entry name" value="Homeodomain-like"/>
    <property type="match status" value="1"/>
</dbReference>
<comment type="caution">
    <text evidence="1">The sequence shown here is derived from an EMBL/GenBank/DDBJ whole genome shotgun (WGS) entry which is preliminary data.</text>
</comment>
<dbReference type="RefSeq" id="WP_277104085.1">
    <property type="nucleotide sequence ID" value="NZ_BAAAJS010000001.1"/>
</dbReference>
<keyword evidence="2" id="KW-1185">Reference proteome</keyword>
<sequence length="188" mass="20818">MTPLTKRQRELFSALLRSFLEEGFANFTIDAATKRYKCSKSTVYALGDTRDAIIKRILISFFNEAARITQQQLATHKNPHTALTAYFEAIATSLKSASPAFMRDLTEVKVAQEIYGRNTKAALESIIQLIEAGIASGDFHAPNPRFLAAMITDTMQNIQCGAYAEHISAHDAYLELGRIVIASVRKSS</sequence>
<dbReference type="InterPro" id="IPR036271">
    <property type="entry name" value="Tet_transcr_reg_TetR-rel_C_sf"/>
</dbReference>
<name>A0ABU2BDI1_9CORY</name>
<protein>
    <submittedName>
        <fullName evidence="1">AcrR family transcriptional regulator</fullName>
    </submittedName>
</protein>
<dbReference type="EMBL" id="JAVDYF010000001">
    <property type="protein sequence ID" value="MDR7355444.1"/>
    <property type="molecule type" value="Genomic_DNA"/>
</dbReference>
<dbReference type="InterPro" id="IPR009057">
    <property type="entry name" value="Homeodomain-like_sf"/>
</dbReference>
<gene>
    <name evidence="1" type="ORF">J2S37_001982</name>
</gene>
<evidence type="ECO:0000313" key="2">
    <source>
        <dbReference type="Proteomes" id="UP001183619"/>
    </source>
</evidence>
<dbReference type="SUPFAM" id="SSF48498">
    <property type="entry name" value="Tetracyclin repressor-like, C-terminal domain"/>
    <property type="match status" value="1"/>
</dbReference>
<dbReference type="Gene3D" id="1.10.357.10">
    <property type="entry name" value="Tetracycline Repressor, domain 2"/>
    <property type="match status" value="1"/>
</dbReference>
<dbReference type="Gene3D" id="1.10.10.60">
    <property type="entry name" value="Homeodomain-like"/>
    <property type="match status" value="1"/>
</dbReference>
<reference evidence="1 2" key="1">
    <citation type="submission" date="2023-07" db="EMBL/GenBank/DDBJ databases">
        <title>Sequencing the genomes of 1000 actinobacteria strains.</title>
        <authorList>
            <person name="Klenk H.-P."/>
        </authorList>
    </citation>
    <scope>NUCLEOTIDE SEQUENCE [LARGE SCALE GENOMIC DNA]</scope>
    <source>
        <strain evidence="1 2">DSM 44508</strain>
    </source>
</reference>
<organism evidence="1 2">
    <name type="scientific">Corynebacterium felinum</name>
    <dbReference type="NCBI Taxonomy" id="131318"/>
    <lineage>
        <taxon>Bacteria</taxon>
        <taxon>Bacillati</taxon>
        <taxon>Actinomycetota</taxon>
        <taxon>Actinomycetes</taxon>
        <taxon>Mycobacteriales</taxon>
        <taxon>Corynebacteriaceae</taxon>
        <taxon>Corynebacterium</taxon>
    </lineage>
</organism>
<accession>A0ABU2BDI1</accession>
<dbReference type="Proteomes" id="UP001183619">
    <property type="component" value="Unassembled WGS sequence"/>
</dbReference>
<evidence type="ECO:0000313" key="1">
    <source>
        <dbReference type="EMBL" id="MDR7355444.1"/>
    </source>
</evidence>